<keyword evidence="7" id="KW-1133">Transmembrane helix</keyword>
<dbReference type="SUPFAM" id="SSF53448">
    <property type="entry name" value="Nucleotide-diphospho-sugar transferases"/>
    <property type="match status" value="1"/>
</dbReference>
<dbReference type="PANTHER" id="PTHR12726:SF0">
    <property type="entry name" value="CERAMIDE GLUCOSYLTRANSFERASE"/>
    <property type="match status" value="1"/>
</dbReference>
<sequence>MLTPVEVLQIICLIPIVGGSVYSILSVWTTRQFLRKTTPDINATEKFHPPVTVLKPVRGIEKDLKSNLRSISIQDWPEYQVIYSVQDPEDLALPILEDIQAEVDTQKIFVVISNVQGGANGKVNNLLGAIAEAHHDIIIISDSDTNLKPDYIKNIIAPLSNPDVGCVCTLFKAKSAYRWFEKMELLTMNADFIPSVIFAAVTGASNACLGPSIAINQTTLQELGGLESLANYLVEDYELGRRVWTSGKKMVLLPYIIDVVVDLKNWRQWWTHQIYWDQNTYLARSGPFIATILIRAVPFAIFFAVARMGDLLGLGVLGITIGLRLLTSGIILKELKDSEGLKSLYLLPLRDLFGLIFFALALTKRTVVWRGIKYKLINNGKMVPVSKK</sequence>
<dbReference type="Proteomes" id="UP000269154">
    <property type="component" value="Unassembled WGS sequence"/>
</dbReference>
<dbReference type="GO" id="GO:0016020">
    <property type="term" value="C:membrane"/>
    <property type="evidence" value="ECO:0007669"/>
    <property type="project" value="UniProtKB-SubCell"/>
</dbReference>
<dbReference type="GO" id="GO:0006679">
    <property type="term" value="P:glucosylceramide biosynthetic process"/>
    <property type="evidence" value="ECO:0007669"/>
    <property type="project" value="TreeGrafter"/>
</dbReference>
<keyword evidence="5 9" id="KW-0808">Transferase</keyword>
<evidence type="ECO:0000313" key="10">
    <source>
        <dbReference type="Proteomes" id="UP000269154"/>
    </source>
</evidence>
<comment type="pathway">
    <text evidence="2">Lipid metabolism; sphingolipid metabolism.</text>
</comment>
<dbReference type="AlphaFoldDB" id="A0A3N6Q359"/>
<gene>
    <name evidence="9" type="ORF">D5R40_00090</name>
</gene>
<reference evidence="9 10" key="1">
    <citation type="journal article" date="2018" name="ACS Chem. Biol.">
        <title>Ketoreductase domain dysfunction expands chemodiversity: malyngamide biosynthesis in the cyanobacterium Okeania hirsuta.</title>
        <authorList>
            <person name="Moss N.A."/>
            <person name="Leao T."/>
            <person name="Rankin M."/>
            <person name="McCullough T.M."/>
            <person name="Qu P."/>
            <person name="Korobeynikov A."/>
            <person name="Smith J.L."/>
            <person name="Gerwick L."/>
            <person name="Gerwick W.H."/>
        </authorList>
    </citation>
    <scope>NUCLEOTIDE SEQUENCE [LARGE SCALE GENOMIC DNA]</scope>
    <source>
        <strain evidence="9 10">PAB10Feb10-1</strain>
    </source>
</reference>
<evidence type="ECO:0000256" key="5">
    <source>
        <dbReference type="ARBA" id="ARBA00022679"/>
    </source>
</evidence>
<evidence type="ECO:0000256" key="7">
    <source>
        <dbReference type="ARBA" id="ARBA00022989"/>
    </source>
</evidence>
<keyword evidence="10" id="KW-1185">Reference proteome</keyword>
<comment type="pathway">
    <text evidence="3">Sphingolipid metabolism.</text>
</comment>
<evidence type="ECO:0000256" key="6">
    <source>
        <dbReference type="ARBA" id="ARBA00022692"/>
    </source>
</evidence>
<name>A0A3N6Q359_9CYAN</name>
<dbReference type="EMBL" id="RCBY01000001">
    <property type="protein sequence ID" value="RQH57578.1"/>
    <property type="molecule type" value="Genomic_DNA"/>
</dbReference>
<keyword evidence="8" id="KW-0472">Membrane</keyword>
<dbReference type="InterPro" id="IPR025993">
    <property type="entry name" value="Ceramide_glucosylTrfase"/>
</dbReference>
<dbReference type="GO" id="GO:0008120">
    <property type="term" value="F:ceramide glucosyltransferase activity"/>
    <property type="evidence" value="ECO:0007669"/>
    <property type="project" value="TreeGrafter"/>
</dbReference>
<comment type="caution">
    <text evidence="9">The sequence shown here is derived from an EMBL/GenBank/DDBJ whole genome shotgun (WGS) entry which is preliminary data.</text>
</comment>
<protein>
    <submittedName>
        <fullName evidence="9">Glycosyltransferase</fullName>
    </submittedName>
</protein>
<dbReference type="CDD" id="cd02520">
    <property type="entry name" value="Glucosylceramide_synthase"/>
    <property type="match status" value="1"/>
</dbReference>
<dbReference type="PANTHER" id="PTHR12726">
    <property type="entry name" value="CERAMIDE GLUCOSYLTRANSFERASE"/>
    <property type="match status" value="1"/>
</dbReference>
<evidence type="ECO:0000256" key="2">
    <source>
        <dbReference type="ARBA" id="ARBA00004760"/>
    </source>
</evidence>
<dbReference type="Gene3D" id="3.90.550.10">
    <property type="entry name" value="Spore Coat Polysaccharide Biosynthesis Protein SpsA, Chain A"/>
    <property type="match status" value="1"/>
</dbReference>
<comment type="subcellular location">
    <subcellularLocation>
        <location evidence="1">Membrane</location>
        <topology evidence="1">Multi-pass membrane protein</topology>
    </subcellularLocation>
</comment>
<evidence type="ECO:0000313" key="9">
    <source>
        <dbReference type="EMBL" id="RQH57578.1"/>
    </source>
</evidence>
<evidence type="ECO:0000256" key="4">
    <source>
        <dbReference type="ARBA" id="ARBA00022676"/>
    </source>
</evidence>
<evidence type="ECO:0000256" key="3">
    <source>
        <dbReference type="ARBA" id="ARBA00004991"/>
    </source>
</evidence>
<dbReference type="OrthoDB" id="9814255at2"/>
<organism evidence="9 10">
    <name type="scientific">Okeania hirsuta</name>
    <dbReference type="NCBI Taxonomy" id="1458930"/>
    <lineage>
        <taxon>Bacteria</taxon>
        <taxon>Bacillati</taxon>
        <taxon>Cyanobacteriota</taxon>
        <taxon>Cyanophyceae</taxon>
        <taxon>Oscillatoriophycideae</taxon>
        <taxon>Oscillatoriales</taxon>
        <taxon>Microcoleaceae</taxon>
        <taxon>Okeania</taxon>
    </lineage>
</organism>
<dbReference type="RefSeq" id="WP_124143240.1">
    <property type="nucleotide sequence ID" value="NZ_CAWOKI010000331.1"/>
</dbReference>
<accession>A0A3N6Q359</accession>
<evidence type="ECO:0000256" key="1">
    <source>
        <dbReference type="ARBA" id="ARBA00004141"/>
    </source>
</evidence>
<dbReference type="Pfam" id="PF13506">
    <property type="entry name" value="Glyco_transf_21"/>
    <property type="match status" value="1"/>
</dbReference>
<dbReference type="InterPro" id="IPR029044">
    <property type="entry name" value="Nucleotide-diphossugar_trans"/>
</dbReference>
<keyword evidence="6" id="KW-0812">Transmembrane</keyword>
<keyword evidence="4" id="KW-0328">Glycosyltransferase</keyword>
<proteinExistence type="predicted"/>
<evidence type="ECO:0000256" key="8">
    <source>
        <dbReference type="ARBA" id="ARBA00023136"/>
    </source>
</evidence>